<dbReference type="GO" id="GO:0012505">
    <property type="term" value="C:endomembrane system"/>
    <property type="evidence" value="ECO:0007669"/>
    <property type="project" value="UniProtKB-SubCell"/>
</dbReference>
<dbReference type="InterPro" id="IPR003807">
    <property type="entry name" value="DUF202"/>
</dbReference>
<keyword evidence="2 6" id="KW-0812">Transmembrane</keyword>
<organism evidence="8 9">
    <name type="scientific">Streptomyces piniterrae</name>
    <dbReference type="NCBI Taxonomy" id="2571125"/>
    <lineage>
        <taxon>Bacteria</taxon>
        <taxon>Bacillati</taxon>
        <taxon>Actinomycetota</taxon>
        <taxon>Actinomycetes</taxon>
        <taxon>Kitasatosporales</taxon>
        <taxon>Streptomycetaceae</taxon>
        <taxon>Streptomyces</taxon>
    </lineage>
</organism>
<evidence type="ECO:0000256" key="6">
    <source>
        <dbReference type="SAM" id="Phobius"/>
    </source>
</evidence>
<dbReference type="AlphaFoldDB" id="A0A4U0MSM7"/>
<keyword evidence="3 6" id="KW-1133">Transmembrane helix</keyword>
<evidence type="ECO:0000256" key="3">
    <source>
        <dbReference type="ARBA" id="ARBA00022989"/>
    </source>
</evidence>
<reference evidence="8 9" key="1">
    <citation type="submission" date="2019-04" db="EMBL/GenBank/DDBJ databases">
        <title>Streptomyces piniterrae sp. nov., a heliquinomycin-producing actinomycete isolated from rhizosphere soil of Pinus yunnanensis.</title>
        <authorList>
            <person name="Zhuang X."/>
            <person name="Zhao J."/>
        </authorList>
    </citation>
    <scope>NUCLEOTIDE SEQUENCE [LARGE SCALE GENOMIC DNA]</scope>
    <source>
        <strain evidence="9">jys28</strain>
    </source>
</reference>
<feature type="region of interest" description="Disordered" evidence="5">
    <location>
        <begin position="1"/>
        <end position="22"/>
    </location>
</feature>
<evidence type="ECO:0000256" key="5">
    <source>
        <dbReference type="SAM" id="MobiDB-lite"/>
    </source>
</evidence>
<dbReference type="Proteomes" id="UP000308697">
    <property type="component" value="Unassembled WGS sequence"/>
</dbReference>
<dbReference type="EMBL" id="SUMB01000014">
    <property type="protein sequence ID" value="TJZ43512.1"/>
    <property type="molecule type" value="Genomic_DNA"/>
</dbReference>
<feature type="domain" description="DUF202" evidence="7">
    <location>
        <begin position="18"/>
        <end position="82"/>
    </location>
</feature>
<evidence type="ECO:0000256" key="4">
    <source>
        <dbReference type="ARBA" id="ARBA00023136"/>
    </source>
</evidence>
<feature type="transmembrane region" description="Helical" evidence="6">
    <location>
        <begin position="96"/>
        <end position="119"/>
    </location>
</feature>
<evidence type="ECO:0000313" key="9">
    <source>
        <dbReference type="Proteomes" id="UP000308697"/>
    </source>
</evidence>
<evidence type="ECO:0000256" key="1">
    <source>
        <dbReference type="ARBA" id="ARBA00004127"/>
    </source>
</evidence>
<comment type="subcellular location">
    <subcellularLocation>
        <location evidence="1">Endomembrane system</location>
        <topology evidence="1">Multi-pass membrane protein</topology>
    </subcellularLocation>
</comment>
<protein>
    <submittedName>
        <fullName evidence="8">DUF202 domain-containing protein</fullName>
    </submittedName>
</protein>
<accession>A0A4U0MSM7</accession>
<evidence type="ECO:0000256" key="2">
    <source>
        <dbReference type="ARBA" id="ARBA00022692"/>
    </source>
</evidence>
<name>A0A4U0MSM7_9ACTN</name>
<dbReference type="OrthoDB" id="3701077at2"/>
<keyword evidence="9" id="KW-1185">Reference proteome</keyword>
<keyword evidence="4 6" id="KW-0472">Membrane</keyword>
<sequence>MGGQPQGPPPRLPVPDRDPGLQPERTRLAWRRTTLTCAAVVVLGGRALLRSGAPVPVVVSLAALTGLVWIVFLAVADRRVRSLATGRPPDLPHGPAWVLVGCTVALAAVGAAVGGAVAAL</sequence>
<evidence type="ECO:0000259" key="7">
    <source>
        <dbReference type="Pfam" id="PF02656"/>
    </source>
</evidence>
<feature type="compositionally biased region" description="Pro residues" evidence="5">
    <location>
        <begin position="1"/>
        <end position="13"/>
    </location>
</feature>
<comment type="caution">
    <text evidence="8">The sequence shown here is derived from an EMBL/GenBank/DDBJ whole genome shotgun (WGS) entry which is preliminary data.</text>
</comment>
<evidence type="ECO:0000313" key="8">
    <source>
        <dbReference type="EMBL" id="TJZ43512.1"/>
    </source>
</evidence>
<dbReference type="Pfam" id="PF02656">
    <property type="entry name" value="DUF202"/>
    <property type="match status" value="1"/>
</dbReference>
<feature type="transmembrane region" description="Helical" evidence="6">
    <location>
        <begin position="55"/>
        <end position="75"/>
    </location>
</feature>
<gene>
    <name evidence="8" type="ORF">FCH28_32445</name>
</gene>
<proteinExistence type="predicted"/>